<name>A0A318RFA3_PROMR</name>
<dbReference type="EMBL" id="QJUE01000002">
    <property type="protein sequence ID" value="PYE02623.1"/>
    <property type="molecule type" value="Genomic_DNA"/>
</dbReference>
<dbReference type="AlphaFoldDB" id="A0A318RFA3"/>
<gene>
    <name evidence="1" type="ORF">DNJ73_02410</name>
</gene>
<evidence type="ECO:0000313" key="2">
    <source>
        <dbReference type="Proteomes" id="UP000247807"/>
    </source>
</evidence>
<dbReference type="PROSITE" id="PS51257">
    <property type="entry name" value="PROKAR_LIPOPROTEIN"/>
    <property type="match status" value="1"/>
</dbReference>
<dbReference type="Proteomes" id="UP000247807">
    <property type="component" value="Unassembled WGS sequence"/>
</dbReference>
<comment type="caution">
    <text evidence="1">The sequence shown here is derived from an EMBL/GenBank/DDBJ whole genome shotgun (WGS) entry which is preliminary data.</text>
</comment>
<protein>
    <recommendedName>
        <fullName evidence="3">ABC transporter substrate-binding protein</fullName>
    </recommendedName>
</protein>
<evidence type="ECO:0000313" key="1">
    <source>
        <dbReference type="EMBL" id="PYE02623.1"/>
    </source>
</evidence>
<organism evidence="1 2">
    <name type="scientific">Prochlorococcus marinus XMU1408</name>
    <dbReference type="NCBI Taxonomy" id="2213228"/>
    <lineage>
        <taxon>Bacteria</taxon>
        <taxon>Bacillati</taxon>
        <taxon>Cyanobacteriota</taxon>
        <taxon>Cyanophyceae</taxon>
        <taxon>Synechococcales</taxon>
        <taxon>Prochlorococcaceae</taxon>
        <taxon>Prochlorococcus</taxon>
    </lineage>
</organism>
<reference evidence="1 2" key="1">
    <citation type="journal article" date="2018" name="Appl. Environ. Microbiol.">
        <title>Genome rearrangement shapes Prochlorococcus ecological adaptation.</title>
        <authorList>
            <person name="Yan W."/>
            <person name="Wei S."/>
            <person name="Wang Q."/>
            <person name="Xiao X."/>
            <person name="Zeng Q."/>
            <person name="Jiao N."/>
            <person name="Zhang R."/>
        </authorList>
    </citation>
    <scope>NUCLEOTIDE SEQUENCE [LARGE SCALE GENOMIC DNA]</scope>
    <source>
        <strain evidence="1 2">XMU1408</strain>
    </source>
</reference>
<evidence type="ECO:0008006" key="3">
    <source>
        <dbReference type="Google" id="ProtNLM"/>
    </source>
</evidence>
<dbReference type="SUPFAM" id="SSF53850">
    <property type="entry name" value="Periplasmic binding protein-like II"/>
    <property type="match status" value="1"/>
</dbReference>
<sequence>MITSKWGRREFIKYGLISSLFVLSGCSTSRKKLALRGISKSFPSEFINSLSTDWEFLPIQQIEQKRISYTFSLQEKTDLLVLNDGWVSDLPYDSLQEIKASNIRDALSKKATSFLDGLGEEYKNRIFPLAVSPWVILLRNEDSLALKNKNSWEVLFSSALTNQIVFPNSPYLLISIAQKLGFVDDFSIIKRQAKTFDDQNALNWVVAGKANAAVLPLSSCVDSLIKDPRLSILLPQEGSPLNWTVLASPSFSSEPFPTDWFHLLWGPTYLRRLIRKGFLPPTSFSDLRRKNINISQRYQSVFIPEESVWNKCWSLPLLSFEDKKDLALNWNNS</sequence>
<dbReference type="OrthoDB" id="555733at2"/>
<dbReference type="RefSeq" id="WP_158466120.1">
    <property type="nucleotide sequence ID" value="NZ_QJUE01000002.1"/>
</dbReference>
<proteinExistence type="predicted"/>
<accession>A0A318RFA3</accession>